<dbReference type="EMBL" id="AP025325">
    <property type="protein sequence ID" value="BDD13094.1"/>
    <property type="molecule type" value="Genomic_DNA"/>
</dbReference>
<sequence>MEDRDKLLKWERFCGRLRVGDRVTGRVFKHEPYGVYVDIGEDFYGIVLVPMIRKEPRIRVEEYPAIGSSVTAVILAFSPNREMEYSYVSLSMKDIDG</sequence>
<dbReference type="SUPFAM" id="SSF50249">
    <property type="entry name" value="Nucleic acid-binding proteins"/>
    <property type="match status" value="1"/>
</dbReference>
<dbReference type="Pfam" id="PF00575">
    <property type="entry name" value="S1"/>
    <property type="match status" value="1"/>
</dbReference>
<dbReference type="InterPro" id="IPR003029">
    <property type="entry name" value="S1_domain"/>
</dbReference>
<organism evidence="2 3">
    <name type="scientific">Fulvitalea axinellae</name>
    <dbReference type="NCBI Taxonomy" id="1182444"/>
    <lineage>
        <taxon>Bacteria</taxon>
        <taxon>Pseudomonadati</taxon>
        <taxon>Bacteroidota</taxon>
        <taxon>Cytophagia</taxon>
        <taxon>Cytophagales</taxon>
        <taxon>Persicobacteraceae</taxon>
        <taxon>Fulvitalea</taxon>
    </lineage>
</organism>
<evidence type="ECO:0000313" key="2">
    <source>
        <dbReference type="EMBL" id="BDD13094.1"/>
    </source>
</evidence>
<dbReference type="RefSeq" id="WP_338396268.1">
    <property type="nucleotide sequence ID" value="NZ_AP025325.1"/>
</dbReference>
<dbReference type="SMART" id="SM00316">
    <property type="entry name" value="S1"/>
    <property type="match status" value="1"/>
</dbReference>
<reference evidence="2 3" key="1">
    <citation type="submission" date="2021-12" db="EMBL/GenBank/DDBJ databases">
        <title>Genome sequencing of bacteria with rrn-lacking chromosome and rrn-plasmid.</title>
        <authorList>
            <person name="Anda M."/>
            <person name="Iwasaki W."/>
        </authorList>
    </citation>
    <scope>NUCLEOTIDE SEQUENCE [LARGE SCALE GENOMIC DNA]</scope>
    <source>
        <strain evidence="2 3">DSM 100852</strain>
        <plasmid evidence="2 3">pFA11</plasmid>
    </source>
</reference>
<dbReference type="AlphaFoldDB" id="A0AAU9CME6"/>
<dbReference type="Gene3D" id="2.40.50.140">
    <property type="entry name" value="Nucleic acid-binding proteins"/>
    <property type="match status" value="1"/>
</dbReference>
<dbReference type="PROSITE" id="PS50126">
    <property type="entry name" value="S1"/>
    <property type="match status" value="1"/>
</dbReference>
<dbReference type="InterPro" id="IPR012340">
    <property type="entry name" value="NA-bd_OB-fold"/>
</dbReference>
<dbReference type="KEGG" id="fax:FUAX_55260"/>
<feature type="domain" description="S1 motif" evidence="1">
    <location>
        <begin position="20"/>
        <end position="93"/>
    </location>
</feature>
<geneLocation type="plasmid" evidence="2 3">
    <name>pFA11</name>
</geneLocation>
<evidence type="ECO:0000313" key="3">
    <source>
        <dbReference type="Proteomes" id="UP001348817"/>
    </source>
</evidence>
<dbReference type="GO" id="GO:0003676">
    <property type="term" value="F:nucleic acid binding"/>
    <property type="evidence" value="ECO:0007669"/>
    <property type="project" value="InterPro"/>
</dbReference>
<gene>
    <name evidence="2" type="ORF">FUAX_55260</name>
</gene>
<proteinExistence type="predicted"/>
<name>A0AAU9CME6_9BACT</name>
<accession>A0AAU9CME6</accession>
<keyword evidence="2" id="KW-0614">Plasmid</keyword>
<keyword evidence="3" id="KW-1185">Reference proteome</keyword>
<protein>
    <recommendedName>
        <fullName evidence="1">S1 motif domain-containing protein</fullName>
    </recommendedName>
</protein>
<evidence type="ECO:0000259" key="1">
    <source>
        <dbReference type="PROSITE" id="PS50126"/>
    </source>
</evidence>
<dbReference type="Proteomes" id="UP001348817">
    <property type="component" value="Plasmid pFA11"/>
</dbReference>